<evidence type="ECO:0000256" key="2">
    <source>
        <dbReference type="SAM" id="Phobius"/>
    </source>
</evidence>
<proteinExistence type="predicted"/>
<accession>A0A7K6LBK9</accession>
<organism evidence="3 4">
    <name type="scientific">Falcunculus frontatus</name>
    <name type="common">Eastern shriketit</name>
    <dbReference type="NCBI Taxonomy" id="254539"/>
    <lineage>
        <taxon>Eukaryota</taxon>
        <taxon>Metazoa</taxon>
        <taxon>Chordata</taxon>
        <taxon>Craniata</taxon>
        <taxon>Vertebrata</taxon>
        <taxon>Euteleostomi</taxon>
        <taxon>Archelosauria</taxon>
        <taxon>Archosauria</taxon>
        <taxon>Dinosauria</taxon>
        <taxon>Saurischia</taxon>
        <taxon>Theropoda</taxon>
        <taxon>Coelurosauria</taxon>
        <taxon>Aves</taxon>
        <taxon>Neognathae</taxon>
        <taxon>Neoaves</taxon>
        <taxon>Telluraves</taxon>
        <taxon>Australaves</taxon>
        <taxon>Passeriformes</taxon>
        <taxon>Corvoidea</taxon>
        <taxon>Pachycephalidae</taxon>
        <taxon>Falcunculus</taxon>
    </lineage>
</organism>
<dbReference type="GO" id="GO:0061630">
    <property type="term" value="F:ubiquitin protein ligase activity"/>
    <property type="evidence" value="ECO:0007669"/>
    <property type="project" value="TreeGrafter"/>
</dbReference>
<protein>
    <submittedName>
        <fullName evidence="3">RNF26 ligase</fullName>
    </submittedName>
</protein>
<dbReference type="GO" id="GO:0016874">
    <property type="term" value="F:ligase activity"/>
    <property type="evidence" value="ECO:0007669"/>
    <property type="project" value="UniProtKB-KW"/>
</dbReference>
<dbReference type="EMBL" id="VZRV01005091">
    <property type="protein sequence ID" value="NWW21294.1"/>
    <property type="molecule type" value="Genomic_DNA"/>
</dbReference>
<sequence>MDVQPELRRGLHLLRDLLLLVLDLNFSLCSCLVSALLWLLLAAAGACEDALVLLRGCCAGTERLSALAQRGMGAGPRCEQALGVGTRLLMDLGKVCLAGTRSLFTLLAALWDSPAGSVLGVGELPATLLAHGSGRTAAVSSRLWLRCQLAFKLLCSATVVFISIYFLLCSLAVVCHSGVQSFSTLFVTLGDSLTGLIFGFTELLAAFLAHVSSGAIAVSMLLWWPCQMLAFKLLSFTTQVFNTIFFIGVYVLGLLLRIAFLIAFLCVIYCNQELLWVLKGRVLDYSRHLQPVLWRLYQVALLSLRRAMTSQHWRRLVDWVLRVTDRSQGGRMMNQGRGQLDSGQVPQAQPALSRAAAGQHHQTRGEEPGTSGRRAARRQQLNATAGNAEGTSGNNLWALLKEQEERKKCVICQDQTK</sequence>
<evidence type="ECO:0000256" key="1">
    <source>
        <dbReference type="SAM" id="MobiDB-lite"/>
    </source>
</evidence>
<name>A0A7K6LBK9_9CORV</name>
<dbReference type="AlphaFoldDB" id="A0A7K6LBK9"/>
<feature type="transmembrane region" description="Helical" evidence="2">
    <location>
        <begin position="244"/>
        <end position="270"/>
    </location>
</feature>
<keyword evidence="2" id="KW-0812">Transmembrane</keyword>
<evidence type="ECO:0000313" key="3">
    <source>
        <dbReference type="EMBL" id="NWW21294.1"/>
    </source>
</evidence>
<dbReference type="GO" id="GO:0016567">
    <property type="term" value="P:protein ubiquitination"/>
    <property type="evidence" value="ECO:0007669"/>
    <property type="project" value="TreeGrafter"/>
</dbReference>
<dbReference type="PANTHER" id="PTHR22696:SF1">
    <property type="entry name" value="E3 UBIQUITIN-PROTEIN LIGASE RNF26"/>
    <property type="match status" value="1"/>
</dbReference>
<feature type="compositionally biased region" description="Polar residues" evidence="1">
    <location>
        <begin position="379"/>
        <end position="393"/>
    </location>
</feature>
<dbReference type="OrthoDB" id="1711136at2759"/>
<feature type="transmembrane region" description="Helical" evidence="2">
    <location>
        <begin position="203"/>
        <end position="224"/>
    </location>
</feature>
<evidence type="ECO:0000313" key="4">
    <source>
        <dbReference type="Proteomes" id="UP000534626"/>
    </source>
</evidence>
<feature type="transmembrane region" description="Helical" evidence="2">
    <location>
        <begin position="149"/>
        <end position="173"/>
    </location>
</feature>
<feature type="region of interest" description="Disordered" evidence="1">
    <location>
        <begin position="330"/>
        <end position="393"/>
    </location>
</feature>
<dbReference type="Proteomes" id="UP000534626">
    <property type="component" value="Unassembled WGS sequence"/>
</dbReference>
<feature type="compositionally biased region" description="Low complexity" evidence="1">
    <location>
        <begin position="330"/>
        <end position="339"/>
    </location>
</feature>
<keyword evidence="4" id="KW-1185">Reference proteome</keyword>
<dbReference type="GO" id="GO:0006511">
    <property type="term" value="P:ubiquitin-dependent protein catabolic process"/>
    <property type="evidence" value="ECO:0007669"/>
    <property type="project" value="TreeGrafter"/>
</dbReference>
<keyword evidence="2" id="KW-0472">Membrane</keyword>
<feature type="non-terminal residue" evidence="3">
    <location>
        <position position="1"/>
    </location>
</feature>
<reference evidence="3 4" key="1">
    <citation type="submission" date="2019-09" db="EMBL/GenBank/DDBJ databases">
        <title>Bird 10,000 Genomes (B10K) Project - Family phase.</title>
        <authorList>
            <person name="Zhang G."/>
        </authorList>
    </citation>
    <scope>NUCLEOTIDE SEQUENCE [LARGE SCALE GENOMIC DNA]</scope>
    <source>
        <strain evidence="3">B10K-DU-029-77</strain>
    </source>
</reference>
<gene>
    <name evidence="3" type="primary">Rnf26_1</name>
    <name evidence="3" type="ORF">FALFRO_R11962</name>
</gene>
<keyword evidence="2" id="KW-1133">Transmembrane helix</keyword>
<dbReference type="PANTHER" id="PTHR22696">
    <property type="entry name" value="E3 UBIQUITIN-PROTEIN LIGASE RNF26"/>
    <property type="match status" value="1"/>
</dbReference>
<feature type="transmembrane region" description="Helical" evidence="2">
    <location>
        <begin position="17"/>
        <end position="41"/>
    </location>
</feature>
<keyword evidence="3" id="KW-0436">Ligase</keyword>
<feature type="non-terminal residue" evidence="3">
    <location>
        <position position="417"/>
    </location>
</feature>
<comment type="caution">
    <text evidence="3">The sequence shown here is derived from an EMBL/GenBank/DDBJ whole genome shotgun (WGS) entry which is preliminary data.</text>
</comment>